<organism evidence="1 2">
    <name type="scientific">Phytophthora sojae (strain P6497)</name>
    <name type="common">Soybean stem and root rot agent</name>
    <name type="synonym">Phytophthora megasperma f. sp. glycines</name>
    <dbReference type="NCBI Taxonomy" id="1094619"/>
    <lineage>
        <taxon>Eukaryota</taxon>
        <taxon>Sar</taxon>
        <taxon>Stramenopiles</taxon>
        <taxon>Oomycota</taxon>
        <taxon>Peronosporomycetes</taxon>
        <taxon>Peronosporales</taxon>
        <taxon>Peronosporaceae</taxon>
        <taxon>Phytophthora</taxon>
    </lineage>
</organism>
<dbReference type="RefSeq" id="XP_009531703.1">
    <property type="nucleotide sequence ID" value="XM_009533408.1"/>
</dbReference>
<evidence type="ECO:0000313" key="2">
    <source>
        <dbReference type="Proteomes" id="UP000002640"/>
    </source>
</evidence>
<dbReference type="EMBL" id="JH159156">
    <property type="protein sequence ID" value="EGZ14274.1"/>
    <property type="molecule type" value="Genomic_DNA"/>
</dbReference>
<sequence length="328" mass="37801">HPSKYLFDALARYCPGVKFVAKYPLVNFVDQDYYDDKWAISLETWKTFNRSYTALTQFHWQVVPFADPYFRAFGDHMKPQLKTLTLWSNPTWKYKRYMHELEETYLVEARGCPGYGVRASDVAAVLKACPALTMLSIEMHHLGGYRTDEMYEDVEVYGDVFWESAARHCPNLERISVSTCDHDDYHTIIAKTLTDRTLMHLAELPYLLKCDLPLGRVTGRGVFEYIRLVSKTTDLIGNKRSILISIGGVKRKPVEMPVSHSEILELMKLLAETDEVSLGAAFCHPKPNVVVYRPYEFSPGRAWLSTYTQNELRPEGNFFVRKFDPCPA</sequence>
<gene>
    <name evidence="1" type="ORF">PHYSODRAFT_513228</name>
</gene>
<reference evidence="1 2" key="1">
    <citation type="journal article" date="2006" name="Science">
        <title>Phytophthora genome sequences uncover evolutionary origins and mechanisms of pathogenesis.</title>
        <authorList>
            <person name="Tyler B.M."/>
            <person name="Tripathy S."/>
            <person name="Zhang X."/>
            <person name="Dehal P."/>
            <person name="Jiang R.H."/>
            <person name="Aerts A."/>
            <person name="Arredondo F.D."/>
            <person name="Baxter L."/>
            <person name="Bensasson D."/>
            <person name="Beynon J.L."/>
            <person name="Chapman J."/>
            <person name="Damasceno C.M."/>
            <person name="Dorrance A.E."/>
            <person name="Dou D."/>
            <person name="Dickerman A.W."/>
            <person name="Dubchak I.L."/>
            <person name="Garbelotto M."/>
            <person name="Gijzen M."/>
            <person name="Gordon S.G."/>
            <person name="Govers F."/>
            <person name="Grunwald N.J."/>
            <person name="Huang W."/>
            <person name="Ivors K.L."/>
            <person name="Jones R.W."/>
            <person name="Kamoun S."/>
            <person name="Krampis K."/>
            <person name="Lamour K.H."/>
            <person name="Lee M.K."/>
            <person name="McDonald W.H."/>
            <person name="Medina M."/>
            <person name="Meijer H.J."/>
            <person name="Nordberg E.K."/>
            <person name="Maclean D.J."/>
            <person name="Ospina-Giraldo M.D."/>
            <person name="Morris P.F."/>
            <person name="Phuntumart V."/>
            <person name="Putnam N.H."/>
            <person name="Rash S."/>
            <person name="Rose J.K."/>
            <person name="Sakihama Y."/>
            <person name="Salamov A.A."/>
            <person name="Savidor A."/>
            <person name="Scheuring C.F."/>
            <person name="Smith B.M."/>
            <person name="Sobral B.W."/>
            <person name="Terry A."/>
            <person name="Torto-Alalibo T.A."/>
            <person name="Win J."/>
            <person name="Xu Z."/>
            <person name="Zhang H."/>
            <person name="Grigoriev I.V."/>
            <person name="Rokhsar D.S."/>
            <person name="Boore J.L."/>
        </authorList>
    </citation>
    <scope>NUCLEOTIDE SEQUENCE [LARGE SCALE GENOMIC DNA]</scope>
    <source>
        <strain evidence="1 2">P6497</strain>
    </source>
</reference>
<protein>
    <submittedName>
        <fullName evidence="1">Uncharacterized protein</fullName>
    </submittedName>
</protein>
<dbReference type="Proteomes" id="UP000002640">
    <property type="component" value="Unassembled WGS sequence"/>
</dbReference>
<evidence type="ECO:0000313" key="1">
    <source>
        <dbReference type="EMBL" id="EGZ14274.1"/>
    </source>
</evidence>
<accession>G4ZR52</accession>
<keyword evidence="2" id="KW-1185">Reference proteome</keyword>
<dbReference type="InterPro" id="IPR032675">
    <property type="entry name" value="LRR_dom_sf"/>
</dbReference>
<dbReference type="GeneID" id="20659448"/>
<dbReference type="KEGG" id="psoj:PHYSODRAFT_513228"/>
<dbReference type="Gene3D" id="3.80.10.10">
    <property type="entry name" value="Ribonuclease Inhibitor"/>
    <property type="match status" value="1"/>
</dbReference>
<feature type="non-terminal residue" evidence="1">
    <location>
        <position position="1"/>
    </location>
</feature>
<dbReference type="InParanoid" id="G4ZR52"/>
<dbReference type="AlphaFoldDB" id="G4ZR52"/>
<name>G4ZR52_PHYSP</name>
<proteinExistence type="predicted"/>